<dbReference type="PANTHER" id="PTHR33785:SF2">
    <property type="entry name" value="DUF1685 DOMAIN-CONTAINING PROTEIN"/>
    <property type="match status" value="1"/>
</dbReference>
<gene>
    <name evidence="2" type="ORF">C2S53_007149</name>
</gene>
<accession>A0AAD4NX68</accession>
<dbReference type="AlphaFoldDB" id="A0AAD4NX68"/>
<sequence>MSFIISEQQFSSPSSVTACSQSQVETNSQERDHVQETTATTAEDRPTSRLHLVSRKTRSRPSSPKSANKQSGNLGRVDFLERGVQKTVSCKSLGDLELDEVKGFMDLGFVFKKENLSSHMISLIPGLQRIKAYNSDRDEGEDENKEKRRKMKPYMSEAWLVRRLDSPLITSLRISRVCNDSDQVKKQLKNWARTVAAAIQQESDC</sequence>
<dbReference type="Proteomes" id="UP001190926">
    <property type="component" value="Unassembled WGS sequence"/>
</dbReference>
<dbReference type="PANTHER" id="PTHR33785">
    <property type="entry name" value="OS06G0550800 PROTEIN"/>
    <property type="match status" value="1"/>
</dbReference>
<comment type="caution">
    <text evidence="2">The sequence shown here is derived from an EMBL/GenBank/DDBJ whole genome shotgun (WGS) entry which is preliminary data.</text>
</comment>
<name>A0AAD4NX68_PERFH</name>
<protein>
    <submittedName>
        <fullName evidence="2">Uncharacterized protein</fullName>
    </submittedName>
</protein>
<evidence type="ECO:0000313" key="3">
    <source>
        <dbReference type="Proteomes" id="UP001190926"/>
    </source>
</evidence>
<dbReference type="EMBL" id="SDAM02029575">
    <property type="protein sequence ID" value="KAH6755892.1"/>
    <property type="molecule type" value="Genomic_DNA"/>
</dbReference>
<feature type="compositionally biased region" description="Polar residues" evidence="1">
    <location>
        <begin position="1"/>
        <end position="27"/>
    </location>
</feature>
<keyword evidence="3" id="KW-1185">Reference proteome</keyword>
<reference evidence="2 3" key="1">
    <citation type="journal article" date="2021" name="Nat. Commun.">
        <title>Incipient diploidization of the medicinal plant Perilla within 10,000 years.</title>
        <authorList>
            <person name="Zhang Y."/>
            <person name="Shen Q."/>
            <person name="Leng L."/>
            <person name="Zhang D."/>
            <person name="Chen S."/>
            <person name="Shi Y."/>
            <person name="Ning Z."/>
            <person name="Chen S."/>
        </authorList>
    </citation>
    <scope>NUCLEOTIDE SEQUENCE [LARGE SCALE GENOMIC DNA]</scope>
    <source>
        <strain evidence="3">cv. PC099</strain>
    </source>
</reference>
<feature type="region of interest" description="Disordered" evidence="1">
    <location>
        <begin position="1"/>
        <end position="76"/>
    </location>
</feature>
<evidence type="ECO:0000313" key="2">
    <source>
        <dbReference type="EMBL" id="KAH6755892.1"/>
    </source>
</evidence>
<proteinExistence type="predicted"/>
<organism evidence="2 3">
    <name type="scientific">Perilla frutescens var. hirtella</name>
    <name type="common">Perilla citriodora</name>
    <name type="synonym">Perilla setoyensis</name>
    <dbReference type="NCBI Taxonomy" id="608512"/>
    <lineage>
        <taxon>Eukaryota</taxon>
        <taxon>Viridiplantae</taxon>
        <taxon>Streptophyta</taxon>
        <taxon>Embryophyta</taxon>
        <taxon>Tracheophyta</taxon>
        <taxon>Spermatophyta</taxon>
        <taxon>Magnoliopsida</taxon>
        <taxon>eudicotyledons</taxon>
        <taxon>Gunneridae</taxon>
        <taxon>Pentapetalae</taxon>
        <taxon>asterids</taxon>
        <taxon>lamiids</taxon>
        <taxon>Lamiales</taxon>
        <taxon>Lamiaceae</taxon>
        <taxon>Nepetoideae</taxon>
        <taxon>Elsholtzieae</taxon>
        <taxon>Perilla</taxon>
    </lineage>
</organism>
<evidence type="ECO:0000256" key="1">
    <source>
        <dbReference type="SAM" id="MobiDB-lite"/>
    </source>
</evidence>